<gene>
    <name evidence="2" type="ORF">GCM10009431_30450</name>
</gene>
<dbReference type="SUPFAM" id="SSF53187">
    <property type="entry name" value="Zn-dependent exopeptidases"/>
    <property type="match status" value="1"/>
</dbReference>
<dbReference type="PROSITE" id="PS51257">
    <property type="entry name" value="PROKAR_LIPOPROTEIN"/>
    <property type="match status" value="1"/>
</dbReference>
<evidence type="ECO:0000313" key="2">
    <source>
        <dbReference type="EMBL" id="GAA0750158.1"/>
    </source>
</evidence>
<dbReference type="Gene3D" id="3.50.30.30">
    <property type="match status" value="1"/>
</dbReference>
<dbReference type="PANTHER" id="PTHR12147">
    <property type="entry name" value="METALLOPEPTIDASE M28 FAMILY MEMBER"/>
    <property type="match status" value="1"/>
</dbReference>
<reference evidence="3" key="1">
    <citation type="journal article" date="2019" name="Int. J. Syst. Evol. Microbiol.">
        <title>The Global Catalogue of Microorganisms (GCM) 10K type strain sequencing project: providing services to taxonomists for standard genome sequencing and annotation.</title>
        <authorList>
            <consortium name="The Broad Institute Genomics Platform"/>
            <consortium name="The Broad Institute Genome Sequencing Center for Infectious Disease"/>
            <person name="Wu L."/>
            <person name="Ma J."/>
        </authorList>
    </citation>
    <scope>NUCLEOTIDE SEQUENCE [LARGE SCALE GENOMIC DNA]</scope>
    <source>
        <strain evidence="3">JCM 15976</strain>
    </source>
</reference>
<proteinExistence type="predicted"/>
<dbReference type="InterPro" id="IPR045175">
    <property type="entry name" value="M28_fam"/>
</dbReference>
<dbReference type="PROSITE" id="PS00018">
    <property type="entry name" value="EF_HAND_1"/>
    <property type="match status" value="1"/>
</dbReference>
<dbReference type="RefSeq" id="WP_343799674.1">
    <property type="nucleotide sequence ID" value="NZ_BAAAGF010000006.1"/>
</dbReference>
<dbReference type="InterPro" id="IPR046450">
    <property type="entry name" value="PA_dom_sf"/>
</dbReference>
<dbReference type="EMBL" id="BAAAGF010000006">
    <property type="protein sequence ID" value="GAA0750158.1"/>
    <property type="molecule type" value="Genomic_DNA"/>
</dbReference>
<feature type="domain" description="Peptidase M28" evidence="1">
    <location>
        <begin position="291"/>
        <end position="502"/>
    </location>
</feature>
<organism evidence="2 3">
    <name type="scientific">Gaetbulibacter jejuensis</name>
    <dbReference type="NCBI Taxonomy" id="584607"/>
    <lineage>
        <taxon>Bacteria</taxon>
        <taxon>Pseudomonadati</taxon>
        <taxon>Bacteroidota</taxon>
        <taxon>Flavobacteriia</taxon>
        <taxon>Flavobacteriales</taxon>
        <taxon>Flavobacteriaceae</taxon>
        <taxon>Gaetbulibacter</taxon>
    </lineage>
</organism>
<accession>A0ABP3V8Z9</accession>
<dbReference type="SUPFAM" id="SSF52025">
    <property type="entry name" value="PA domain"/>
    <property type="match status" value="1"/>
</dbReference>
<keyword evidence="3" id="KW-1185">Reference proteome</keyword>
<dbReference type="Pfam" id="PF04389">
    <property type="entry name" value="Peptidase_M28"/>
    <property type="match status" value="1"/>
</dbReference>
<dbReference type="Proteomes" id="UP001500736">
    <property type="component" value="Unassembled WGS sequence"/>
</dbReference>
<dbReference type="InterPro" id="IPR007484">
    <property type="entry name" value="Peptidase_M28"/>
</dbReference>
<dbReference type="PANTHER" id="PTHR12147:SF26">
    <property type="entry name" value="PEPTIDASE M28 DOMAIN-CONTAINING PROTEIN"/>
    <property type="match status" value="1"/>
</dbReference>
<comment type="caution">
    <text evidence="2">The sequence shown here is derived from an EMBL/GenBank/DDBJ whole genome shotgun (WGS) entry which is preliminary data.</text>
</comment>
<sequence length="522" mass="58671">MKKLILGVTLSALAFSCNSTKNSVDSKPKAPADPTKYGNTITSAELKEMLYIYASDEFEGRNTGEPGQKKAVEYLKQQYKNLEIPSPLSDDDYFQEVALEARKTPEVSIQLNNKNLLNLEDFLSIGSPTTQSFSVNDIVYAGYGIEAENYSDYKNIDVKNKVVLIKAGEPKNEDGTYITTGKTENTTWSEGRRARSAKKNVASEKGAKAIIILDDVTFPRYAAYYKRVSNSQSKGRISLINNDSDLPQFMVNSTIAKAIYENILEDDQAKTINTSLSIDIKSEVTPVHSENVVAFIKGTEKPDEIVVISAHLDHEGIKDGKVYNGADDDGSGTVAILEIAEAFKTAVNDGYGPKRSILFLHVTGEEKGLLGSKYYTDSDPIFPLENTVANLNIDMIGRVDEAHKDDRNYVYVIGSDMLSSELDSALQKANNNYTKINLDYKYNNETDPNRFYYRSDHYNFAKNNIPVIFYYNGTHEDYHRPTDTPDKIEYDLLENRTRLVFYTAWEVANREQRLIVDKAKKD</sequence>
<evidence type="ECO:0000313" key="3">
    <source>
        <dbReference type="Proteomes" id="UP001500736"/>
    </source>
</evidence>
<evidence type="ECO:0000259" key="1">
    <source>
        <dbReference type="Pfam" id="PF04389"/>
    </source>
</evidence>
<dbReference type="InterPro" id="IPR018247">
    <property type="entry name" value="EF_Hand_1_Ca_BS"/>
</dbReference>
<name>A0ABP3V8Z9_9FLAO</name>
<dbReference type="Gene3D" id="3.40.630.10">
    <property type="entry name" value="Zn peptidases"/>
    <property type="match status" value="1"/>
</dbReference>
<protein>
    <recommendedName>
        <fullName evidence="1">Peptidase M28 domain-containing protein</fullName>
    </recommendedName>
</protein>